<reference evidence="1" key="1">
    <citation type="submission" date="2021-03" db="EMBL/GenBank/DDBJ databases">
        <title>Whole genome shotgun sequence of Actinoplanes consettensis NBRC 14913.</title>
        <authorList>
            <person name="Komaki H."/>
            <person name="Tamura T."/>
        </authorList>
    </citation>
    <scope>NUCLEOTIDE SEQUENCE</scope>
    <source>
        <strain evidence="1">NBRC 14913</strain>
    </source>
</reference>
<proteinExistence type="predicted"/>
<keyword evidence="2" id="KW-1185">Reference proteome</keyword>
<dbReference type="EMBL" id="BOQP01000036">
    <property type="protein sequence ID" value="GIM79031.1"/>
    <property type="molecule type" value="Genomic_DNA"/>
</dbReference>
<comment type="caution">
    <text evidence="1">The sequence shown here is derived from an EMBL/GenBank/DDBJ whole genome shotgun (WGS) entry which is preliminary data.</text>
</comment>
<sequence length="421" mass="46203">MSQHQQSTADKRSGDTLIAMSLRVLTGLLDRSFARIAELSADGRFFDRTEVAGIADVWDNNTFPLFRAARFRPARVRDRHAAQALRWMADLGPSRHAWMVRHGGQPLAALLAPAAPESPYYRDSLGRIRFSSAPLTVAAVASLTQDYRLDQAELRTVRVERAGTTLAGYLAVQTTTDAVVELYLRDIQDVRVDTSDVTGIVLAVADPGVEIRIGDRGLIRCAGAVLGLDDDSWHLTHAGRAADAITPAREPRPPKPRVKEKSVGTAAYVLHEVMLQIRTVRYAKQVGKVPIREYCAVFEGVGDAILSAAGRPWWSRDAAFGRLTDEWLAVSPHLATHMAKRYNFGTPAALPAEPVLPDRGVLTLASWTASQAIVNYAVDDGSWRLWSADFEQPQRMVLETSAFGDVSRLPQNSGDIGKLRC</sequence>
<evidence type="ECO:0000313" key="2">
    <source>
        <dbReference type="Proteomes" id="UP000680865"/>
    </source>
</evidence>
<dbReference type="Proteomes" id="UP000680865">
    <property type="component" value="Unassembled WGS sequence"/>
</dbReference>
<gene>
    <name evidence="1" type="ORF">Aco04nite_63420</name>
</gene>
<evidence type="ECO:0000313" key="1">
    <source>
        <dbReference type="EMBL" id="GIM79031.1"/>
    </source>
</evidence>
<name>A0A919VW38_9ACTN</name>
<dbReference type="AlphaFoldDB" id="A0A919VW38"/>
<organism evidence="1 2">
    <name type="scientific">Winogradskya consettensis</name>
    <dbReference type="NCBI Taxonomy" id="113560"/>
    <lineage>
        <taxon>Bacteria</taxon>
        <taxon>Bacillati</taxon>
        <taxon>Actinomycetota</taxon>
        <taxon>Actinomycetes</taxon>
        <taxon>Micromonosporales</taxon>
        <taxon>Micromonosporaceae</taxon>
        <taxon>Winogradskya</taxon>
    </lineage>
</organism>
<accession>A0A919VW38</accession>
<protein>
    <submittedName>
        <fullName evidence="1">Uncharacterized protein</fullName>
    </submittedName>
</protein>